<organism evidence="1 2">
    <name type="scientific">Dethiobacter alkaliphilus AHT 1</name>
    <dbReference type="NCBI Taxonomy" id="555088"/>
    <lineage>
        <taxon>Bacteria</taxon>
        <taxon>Bacillati</taxon>
        <taxon>Bacillota</taxon>
        <taxon>Dethiobacteria</taxon>
        <taxon>Dethiobacterales</taxon>
        <taxon>Dethiobacteraceae</taxon>
        <taxon>Dethiobacter</taxon>
    </lineage>
</organism>
<sequence length="266" mass="29218">MNGTLFKATLKANWVIALIIFLVMLMYLSVIISMFDPESMEGLIAMMETMPRELISAMGMDDLSTELTAFLGSYYYGFIAIMFPMIYCIIVGNRLVARHVDSGSMAYLLSTPHTRVTIISTQALYFLISITVLMALVTLLGLTFAQALFPGELNVSGFLQINLITLLTTYAVSGICFFFSCLFDDTKYSLAFGAGVPIAFFILNMLANVSEQYAWIGNFSLYTLLDPGRILSGDSFMVVAAAILIAVSLATYIGGITIFNRRSLAL</sequence>
<gene>
    <name evidence="1" type="ORF">DealDRAFT_0206</name>
</gene>
<dbReference type="Proteomes" id="UP000006443">
    <property type="component" value="Unassembled WGS sequence"/>
</dbReference>
<dbReference type="EMBL" id="ACJM01000001">
    <property type="protein sequence ID" value="EEG78932.1"/>
    <property type="molecule type" value="Genomic_DNA"/>
</dbReference>
<evidence type="ECO:0000313" key="1">
    <source>
        <dbReference type="EMBL" id="EEG78932.1"/>
    </source>
</evidence>
<dbReference type="AlphaFoldDB" id="C0GCJ7"/>
<name>C0GCJ7_DETAL</name>
<accession>C0GCJ7</accession>
<proteinExistence type="predicted"/>
<reference evidence="1 2" key="1">
    <citation type="submission" date="2009-02" db="EMBL/GenBank/DDBJ databases">
        <title>Sequencing of the draft genome and assembly of Dethiobacter alkaliphilus AHT 1.</title>
        <authorList>
            <consortium name="US DOE Joint Genome Institute (JGI-PGF)"/>
            <person name="Lucas S."/>
            <person name="Copeland A."/>
            <person name="Lapidus A."/>
            <person name="Glavina del Rio T."/>
            <person name="Dalin E."/>
            <person name="Tice H."/>
            <person name="Bruce D."/>
            <person name="Goodwin L."/>
            <person name="Pitluck S."/>
            <person name="Larimer F."/>
            <person name="Land M.L."/>
            <person name="Hauser L."/>
            <person name="Muyzer G."/>
        </authorList>
    </citation>
    <scope>NUCLEOTIDE SEQUENCE [LARGE SCALE GENOMIC DNA]</scope>
    <source>
        <strain evidence="1 2">AHT 1</strain>
    </source>
</reference>
<evidence type="ECO:0008006" key="3">
    <source>
        <dbReference type="Google" id="ProtNLM"/>
    </source>
</evidence>
<dbReference type="OrthoDB" id="66636at2"/>
<dbReference type="RefSeq" id="WP_008514005.1">
    <property type="nucleotide sequence ID" value="NZ_ACJM01000001.1"/>
</dbReference>
<dbReference type="eggNOG" id="COG1277">
    <property type="taxonomic scope" value="Bacteria"/>
</dbReference>
<evidence type="ECO:0000313" key="2">
    <source>
        <dbReference type="Proteomes" id="UP000006443"/>
    </source>
</evidence>
<protein>
    <recommendedName>
        <fullName evidence="3">ABC-2 type transport system permease protein</fullName>
    </recommendedName>
</protein>
<keyword evidence="2" id="KW-1185">Reference proteome</keyword>
<dbReference type="STRING" id="555088.DealDRAFT_0206"/>
<dbReference type="Pfam" id="PF12679">
    <property type="entry name" value="ABC2_membrane_2"/>
    <property type="match status" value="1"/>
</dbReference>
<dbReference type="GO" id="GO:0140359">
    <property type="term" value="F:ABC-type transporter activity"/>
    <property type="evidence" value="ECO:0007669"/>
    <property type="project" value="InterPro"/>
</dbReference>
<comment type="caution">
    <text evidence="1">The sequence shown here is derived from an EMBL/GenBank/DDBJ whole genome shotgun (WGS) entry which is preliminary data.</text>
</comment>
<dbReference type="GO" id="GO:0005886">
    <property type="term" value="C:plasma membrane"/>
    <property type="evidence" value="ECO:0007669"/>
    <property type="project" value="UniProtKB-SubCell"/>
</dbReference>
<dbReference type="PANTHER" id="PTHR37305">
    <property type="entry name" value="INTEGRAL MEMBRANE PROTEIN-RELATED"/>
    <property type="match status" value="1"/>
</dbReference>
<dbReference type="PANTHER" id="PTHR37305:SF2">
    <property type="entry name" value="BACITRACIN TRANSPORT PERMEASE PROTEIN BCRB"/>
    <property type="match status" value="1"/>
</dbReference>